<dbReference type="InterPro" id="IPR004156">
    <property type="entry name" value="OATP"/>
</dbReference>
<dbReference type="InterPro" id="IPR036058">
    <property type="entry name" value="Kazal_dom_sf"/>
</dbReference>
<dbReference type="AlphaFoldDB" id="A0A914EN69"/>
<proteinExistence type="predicted"/>
<name>A0A914EN69_9BILA</name>
<dbReference type="WBParaSite" id="ACRNAN_scaffold8926.g12354.t1">
    <property type="protein sequence ID" value="ACRNAN_scaffold8926.g12354.t1"/>
    <property type="gene ID" value="ACRNAN_scaffold8926.g12354"/>
</dbReference>
<comment type="subcellular location">
    <subcellularLocation>
        <location evidence="1">Cell membrane</location>
        <topology evidence="1">Multi-pass membrane protein</topology>
    </subcellularLocation>
</comment>
<evidence type="ECO:0000313" key="7">
    <source>
        <dbReference type="Proteomes" id="UP000887540"/>
    </source>
</evidence>
<accession>A0A914EN69</accession>
<dbReference type="SUPFAM" id="SSF100895">
    <property type="entry name" value="Kazal-type serine protease inhibitors"/>
    <property type="match status" value="1"/>
</dbReference>
<reference evidence="8" key="1">
    <citation type="submission" date="2022-11" db="UniProtKB">
        <authorList>
            <consortium name="WormBaseParasite"/>
        </authorList>
    </citation>
    <scope>IDENTIFICATION</scope>
</reference>
<organism evidence="7 8">
    <name type="scientific">Acrobeloides nanus</name>
    <dbReference type="NCBI Taxonomy" id="290746"/>
    <lineage>
        <taxon>Eukaryota</taxon>
        <taxon>Metazoa</taxon>
        <taxon>Ecdysozoa</taxon>
        <taxon>Nematoda</taxon>
        <taxon>Chromadorea</taxon>
        <taxon>Rhabditida</taxon>
        <taxon>Tylenchina</taxon>
        <taxon>Cephalobomorpha</taxon>
        <taxon>Cephaloboidea</taxon>
        <taxon>Cephalobidae</taxon>
        <taxon>Acrobeloides</taxon>
    </lineage>
</organism>
<dbReference type="Pfam" id="PF07648">
    <property type="entry name" value="Kazal_2"/>
    <property type="match status" value="1"/>
</dbReference>
<evidence type="ECO:0000256" key="1">
    <source>
        <dbReference type="ARBA" id="ARBA00004651"/>
    </source>
</evidence>
<evidence type="ECO:0000313" key="8">
    <source>
        <dbReference type="WBParaSite" id="ACRNAN_scaffold8926.g12354.t1"/>
    </source>
</evidence>
<evidence type="ECO:0000256" key="3">
    <source>
        <dbReference type="ARBA" id="ARBA00022692"/>
    </source>
</evidence>
<protein>
    <submittedName>
        <fullName evidence="8">Kazal-like domain-containing protein</fullName>
    </submittedName>
</protein>
<keyword evidence="4" id="KW-1133">Transmembrane helix</keyword>
<keyword evidence="7" id="KW-1185">Reference proteome</keyword>
<keyword evidence="3" id="KW-0812">Transmembrane</keyword>
<evidence type="ECO:0000256" key="5">
    <source>
        <dbReference type="ARBA" id="ARBA00023136"/>
    </source>
</evidence>
<dbReference type="GO" id="GO:0043252">
    <property type="term" value="P:sodium-independent organic anion transport"/>
    <property type="evidence" value="ECO:0007669"/>
    <property type="project" value="TreeGrafter"/>
</dbReference>
<dbReference type="PANTHER" id="PTHR11388">
    <property type="entry name" value="ORGANIC ANION TRANSPORTER"/>
    <property type="match status" value="1"/>
</dbReference>
<dbReference type="Proteomes" id="UP000887540">
    <property type="component" value="Unplaced"/>
</dbReference>
<keyword evidence="5" id="KW-0472">Membrane</keyword>
<feature type="domain" description="Kazal-like" evidence="6">
    <location>
        <begin position="31"/>
        <end position="83"/>
    </location>
</feature>
<keyword evidence="2" id="KW-1003">Cell membrane</keyword>
<sequence length="83" mass="9060">MLNILTFVGKAFLGCESIVNTVGLEGVPTNFNYTRSCNLECSCDDAKLFPVCDPSGQIYYSPCHAGCRHVSVIDLSSHKMVKN</sequence>
<dbReference type="PROSITE" id="PS51465">
    <property type="entry name" value="KAZAL_2"/>
    <property type="match status" value="1"/>
</dbReference>
<dbReference type="GO" id="GO:0015347">
    <property type="term" value="F:sodium-independent organic anion transmembrane transporter activity"/>
    <property type="evidence" value="ECO:0007669"/>
    <property type="project" value="TreeGrafter"/>
</dbReference>
<evidence type="ECO:0000256" key="2">
    <source>
        <dbReference type="ARBA" id="ARBA00022475"/>
    </source>
</evidence>
<evidence type="ECO:0000256" key="4">
    <source>
        <dbReference type="ARBA" id="ARBA00022989"/>
    </source>
</evidence>
<evidence type="ECO:0000259" key="6">
    <source>
        <dbReference type="PROSITE" id="PS51465"/>
    </source>
</evidence>
<dbReference type="InterPro" id="IPR002350">
    <property type="entry name" value="Kazal_dom"/>
</dbReference>
<dbReference type="PANTHER" id="PTHR11388:SF76">
    <property type="entry name" value="SOLUTE CARRIER ORGANIC ANION TRANSPORTER FAMILY MEMBER"/>
    <property type="match status" value="1"/>
</dbReference>
<dbReference type="GO" id="GO:0016323">
    <property type="term" value="C:basolateral plasma membrane"/>
    <property type="evidence" value="ECO:0007669"/>
    <property type="project" value="TreeGrafter"/>
</dbReference>